<keyword evidence="2" id="KW-0732">Signal</keyword>
<gene>
    <name evidence="3" type="ORF">AB0E61_17980</name>
</gene>
<proteinExistence type="predicted"/>
<organism evidence="3 4">
    <name type="scientific">Streptomyces catenulae</name>
    <dbReference type="NCBI Taxonomy" id="66875"/>
    <lineage>
        <taxon>Bacteria</taxon>
        <taxon>Bacillati</taxon>
        <taxon>Actinomycetota</taxon>
        <taxon>Actinomycetes</taxon>
        <taxon>Kitasatosporales</taxon>
        <taxon>Streptomycetaceae</taxon>
        <taxon>Streptomyces</taxon>
    </lineage>
</organism>
<dbReference type="SUPFAM" id="SSF110087">
    <property type="entry name" value="DR1885-like metal-binding protein"/>
    <property type="match status" value="1"/>
</dbReference>
<dbReference type="InterPro" id="IPR036182">
    <property type="entry name" value="PCuAC_sf"/>
</dbReference>
<dbReference type="EMBL" id="JBEZVI010000013">
    <property type="protein sequence ID" value="MEU3711971.1"/>
    <property type="molecule type" value="Genomic_DNA"/>
</dbReference>
<dbReference type="InterPro" id="IPR007410">
    <property type="entry name" value="LpqE-like"/>
</dbReference>
<sequence length="191" mass="19492">MNRRTLTATALAAVCALGLAGCGGSGSSASDKSDAAKSAPQLKVSGAYMPQPVTDKMAGAFLTVENTGGADKLTSVTSDLSDDVSLHTTKGNAMEHVSSLPVPADGALKLASGGDHIMFMGLKRKPAEGQKVTLELHFAKADAITVQVPVKSATYRPATGGGHDAGAKDMDHSGMDHSGMDHMDHSGHAHK</sequence>
<feature type="compositionally biased region" description="Basic and acidic residues" evidence="1">
    <location>
        <begin position="165"/>
        <end position="191"/>
    </location>
</feature>
<dbReference type="RefSeq" id="WP_078654337.1">
    <property type="nucleotide sequence ID" value="NZ_JBEZVI010000013.1"/>
</dbReference>
<evidence type="ECO:0000313" key="4">
    <source>
        <dbReference type="Proteomes" id="UP001550853"/>
    </source>
</evidence>
<feature type="chain" id="PRO_5046908150" evidence="2">
    <location>
        <begin position="21"/>
        <end position="191"/>
    </location>
</feature>
<evidence type="ECO:0000256" key="1">
    <source>
        <dbReference type="SAM" id="MobiDB-lite"/>
    </source>
</evidence>
<reference evidence="3 4" key="1">
    <citation type="submission" date="2024-06" db="EMBL/GenBank/DDBJ databases">
        <title>The Natural Products Discovery Center: Release of the First 8490 Sequenced Strains for Exploring Actinobacteria Biosynthetic Diversity.</title>
        <authorList>
            <person name="Kalkreuter E."/>
            <person name="Kautsar S.A."/>
            <person name="Yang D."/>
            <person name="Bader C.D."/>
            <person name="Teijaro C.N."/>
            <person name="Fluegel L."/>
            <person name="Davis C.M."/>
            <person name="Simpson J.R."/>
            <person name="Lauterbach L."/>
            <person name="Steele A.D."/>
            <person name="Gui C."/>
            <person name="Meng S."/>
            <person name="Li G."/>
            <person name="Viehrig K."/>
            <person name="Ye F."/>
            <person name="Su P."/>
            <person name="Kiefer A.F."/>
            <person name="Nichols A."/>
            <person name="Cepeda A.J."/>
            <person name="Yan W."/>
            <person name="Fan B."/>
            <person name="Jiang Y."/>
            <person name="Adhikari A."/>
            <person name="Zheng C.-J."/>
            <person name="Schuster L."/>
            <person name="Cowan T.M."/>
            <person name="Smanski M.J."/>
            <person name="Chevrette M.G."/>
            <person name="De Carvalho L.P.S."/>
            <person name="Shen B."/>
        </authorList>
    </citation>
    <scope>NUCLEOTIDE SEQUENCE [LARGE SCALE GENOMIC DNA]</scope>
    <source>
        <strain evidence="3 4">NPDC033039</strain>
    </source>
</reference>
<dbReference type="Gene3D" id="2.60.40.1890">
    <property type="entry name" value="PCu(A)C copper chaperone"/>
    <property type="match status" value="1"/>
</dbReference>
<dbReference type="PANTHER" id="PTHR36302">
    <property type="entry name" value="BLR7088 PROTEIN"/>
    <property type="match status" value="1"/>
</dbReference>
<dbReference type="PROSITE" id="PS51257">
    <property type="entry name" value="PROKAR_LIPOPROTEIN"/>
    <property type="match status" value="1"/>
</dbReference>
<dbReference type="Pfam" id="PF04314">
    <property type="entry name" value="PCuAC"/>
    <property type="match status" value="1"/>
</dbReference>
<protein>
    <submittedName>
        <fullName evidence="3">Copper chaperone PCu(A)C</fullName>
    </submittedName>
</protein>
<keyword evidence="4" id="KW-1185">Reference proteome</keyword>
<evidence type="ECO:0000313" key="3">
    <source>
        <dbReference type="EMBL" id="MEU3711971.1"/>
    </source>
</evidence>
<name>A0ABV2Z1V1_9ACTN</name>
<dbReference type="Proteomes" id="UP001550853">
    <property type="component" value="Unassembled WGS sequence"/>
</dbReference>
<accession>A0ABV2Z1V1</accession>
<feature type="region of interest" description="Disordered" evidence="1">
    <location>
        <begin position="155"/>
        <end position="191"/>
    </location>
</feature>
<dbReference type="InterPro" id="IPR058248">
    <property type="entry name" value="Lxx211020-like"/>
</dbReference>
<feature type="signal peptide" evidence="2">
    <location>
        <begin position="1"/>
        <end position="20"/>
    </location>
</feature>
<evidence type="ECO:0000256" key="2">
    <source>
        <dbReference type="SAM" id="SignalP"/>
    </source>
</evidence>
<comment type="caution">
    <text evidence="3">The sequence shown here is derived from an EMBL/GenBank/DDBJ whole genome shotgun (WGS) entry which is preliminary data.</text>
</comment>
<dbReference type="PANTHER" id="PTHR36302:SF1">
    <property type="entry name" value="COPPER CHAPERONE PCU(A)C"/>
    <property type="match status" value="1"/>
</dbReference>